<keyword evidence="2" id="KW-1003">Cell membrane</keyword>
<dbReference type="GO" id="GO:0005886">
    <property type="term" value="C:plasma membrane"/>
    <property type="evidence" value="ECO:0007669"/>
    <property type="project" value="UniProtKB-SubCell"/>
</dbReference>
<feature type="transmembrane region" description="Helical" evidence="7">
    <location>
        <begin position="369"/>
        <end position="389"/>
    </location>
</feature>
<sequence length="406" mass="43004">MNIFDILEETFSAIMVNKARSGLTILGIVIGIGSVIAMISIGQGAQGSIEASIQSIGSNLVLVRPGFQRGAGPVSAGRGSATTLTQADADAIKKEVTLAKAVAPEISRRYQITAKGKNTNTQVTGTVSVYPEVRNIEIDTGSFITDQNIQSLSKVAVLGPTTRDDLFGEWSAPIGETIRINKVDFKVIGITKAKGGSGFGSQDDVVYVPLSTAQRFLAGDTYVTTISVEAESADSMSAIQQQITDLLLARHNIPDSTLADFQVMNQQDIVQTASSITNTFTVLLASIAGISLIVGGIGIMNMMLTTVTERTREIGLRKAIGAKKMDISLQFLAESVMLTFFGGFLGILLGWFLAYVVTVFASIPTSVSLNSILLAFGVSAAIGIVFGYYPARRAAGLNPIDALRYE</sequence>
<dbReference type="Proteomes" id="UP000177152">
    <property type="component" value="Unassembled WGS sequence"/>
</dbReference>
<dbReference type="PANTHER" id="PTHR30572:SF4">
    <property type="entry name" value="ABC TRANSPORTER PERMEASE YTRF"/>
    <property type="match status" value="1"/>
</dbReference>
<feature type="transmembrane region" description="Helical" evidence="7">
    <location>
        <begin position="280"/>
        <end position="308"/>
    </location>
</feature>
<evidence type="ECO:0008006" key="12">
    <source>
        <dbReference type="Google" id="ProtNLM"/>
    </source>
</evidence>
<evidence type="ECO:0000259" key="9">
    <source>
        <dbReference type="Pfam" id="PF12704"/>
    </source>
</evidence>
<dbReference type="PANTHER" id="PTHR30572">
    <property type="entry name" value="MEMBRANE COMPONENT OF TRANSPORTER-RELATED"/>
    <property type="match status" value="1"/>
</dbReference>
<evidence type="ECO:0000256" key="3">
    <source>
        <dbReference type="ARBA" id="ARBA00022692"/>
    </source>
</evidence>
<dbReference type="EMBL" id="MHQC01000005">
    <property type="protein sequence ID" value="OGZ95776.1"/>
    <property type="molecule type" value="Genomic_DNA"/>
</dbReference>
<comment type="similarity">
    <text evidence="6">Belongs to the ABC-4 integral membrane protein family.</text>
</comment>
<feature type="domain" description="ABC3 transporter permease C-terminal" evidence="8">
    <location>
        <begin position="286"/>
        <end position="399"/>
    </location>
</feature>
<organism evidence="10 11">
    <name type="scientific">Candidatus Sungbacteria bacterium RIFCSPHIGHO2_01_FULL_47_32</name>
    <dbReference type="NCBI Taxonomy" id="1802264"/>
    <lineage>
        <taxon>Bacteria</taxon>
        <taxon>Candidatus Sungiibacteriota</taxon>
    </lineage>
</organism>
<keyword evidence="5 7" id="KW-0472">Membrane</keyword>
<keyword evidence="3 7" id="KW-0812">Transmembrane</keyword>
<dbReference type="Pfam" id="PF12704">
    <property type="entry name" value="MacB_PCD"/>
    <property type="match status" value="1"/>
</dbReference>
<proteinExistence type="inferred from homology"/>
<name>A0A1G2K8M7_9BACT</name>
<protein>
    <recommendedName>
        <fullName evidence="12">Multidrug ABC transporter substrate-binding protein</fullName>
    </recommendedName>
</protein>
<comment type="caution">
    <text evidence="10">The sequence shown here is derived from an EMBL/GenBank/DDBJ whole genome shotgun (WGS) entry which is preliminary data.</text>
</comment>
<dbReference type="AlphaFoldDB" id="A0A1G2K8M7"/>
<evidence type="ECO:0000256" key="5">
    <source>
        <dbReference type="ARBA" id="ARBA00023136"/>
    </source>
</evidence>
<dbReference type="GO" id="GO:0022857">
    <property type="term" value="F:transmembrane transporter activity"/>
    <property type="evidence" value="ECO:0007669"/>
    <property type="project" value="TreeGrafter"/>
</dbReference>
<comment type="subcellular location">
    <subcellularLocation>
        <location evidence="1">Cell membrane</location>
        <topology evidence="1">Multi-pass membrane protein</topology>
    </subcellularLocation>
</comment>
<evidence type="ECO:0000259" key="8">
    <source>
        <dbReference type="Pfam" id="PF02687"/>
    </source>
</evidence>
<evidence type="ECO:0000256" key="2">
    <source>
        <dbReference type="ARBA" id="ARBA00022475"/>
    </source>
</evidence>
<evidence type="ECO:0000256" key="6">
    <source>
        <dbReference type="ARBA" id="ARBA00038076"/>
    </source>
</evidence>
<reference evidence="10 11" key="1">
    <citation type="journal article" date="2016" name="Nat. Commun.">
        <title>Thousands of microbial genomes shed light on interconnected biogeochemical processes in an aquifer system.</title>
        <authorList>
            <person name="Anantharaman K."/>
            <person name="Brown C.T."/>
            <person name="Hug L.A."/>
            <person name="Sharon I."/>
            <person name="Castelle C.J."/>
            <person name="Probst A.J."/>
            <person name="Thomas B.C."/>
            <person name="Singh A."/>
            <person name="Wilkins M.J."/>
            <person name="Karaoz U."/>
            <person name="Brodie E.L."/>
            <person name="Williams K.H."/>
            <person name="Hubbard S.S."/>
            <person name="Banfield J.F."/>
        </authorList>
    </citation>
    <scope>NUCLEOTIDE SEQUENCE [LARGE SCALE GENOMIC DNA]</scope>
</reference>
<accession>A0A1G2K8M7</accession>
<feature type="domain" description="MacB-like periplasmic core" evidence="9">
    <location>
        <begin position="21"/>
        <end position="245"/>
    </location>
</feature>
<dbReference type="InterPro" id="IPR025857">
    <property type="entry name" value="MacB_PCD"/>
</dbReference>
<dbReference type="InterPro" id="IPR003838">
    <property type="entry name" value="ABC3_permease_C"/>
</dbReference>
<evidence type="ECO:0000256" key="4">
    <source>
        <dbReference type="ARBA" id="ARBA00022989"/>
    </source>
</evidence>
<dbReference type="Pfam" id="PF02687">
    <property type="entry name" value="FtsX"/>
    <property type="match status" value="1"/>
</dbReference>
<feature type="transmembrane region" description="Helical" evidence="7">
    <location>
        <begin position="329"/>
        <end position="357"/>
    </location>
</feature>
<feature type="transmembrane region" description="Helical" evidence="7">
    <location>
        <begin position="21"/>
        <end position="42"/>
    </location>
</feature>
<evidence type="ECO:0000256" key="7">
    <source>
        <dbReference type="SAM" id="Phobius"/>
    </source>
</evidence>
<evidence type="ECO:0000313" key="11">
    <source>
        <dbReference type="Proteomes" id="UP000177152"/>
    </source>
</evidence>
<evidence type="ECO:0000313" key="10">
    <source>
        <dbReference type="EMBL" id="OGZ95776.1"/>
    </source>
</evidence>
<dbReference type="InterPro" id="IPR050250">
    <property type="entry name" value="Macrolide_Exporter_MacB"/>
</dbReference>
<evidence type="ECO:0000256" key="1">
    <source>
        <dbReference type="ARBA" id="ARBA00004651"/>
    </source>
</evidence>
<gene>
    <name evidence="10" type="ORF">A2633_00585</name>
</gene>
<keyword evidence="4 7" id="KW-1133">Transmembrane helix</keyword>